<keyword evidence="1" id="KW-0812">Transmembrane</keyword>
<keyword evidence="1" id="KW-1133">Transmembrane helix</keyword>
<organism evidence="2 3">
    <name type="scientific">Pyricularia grisea</name>
    <name type="common">Crabgrass-specific blast fungus</name>
    <name type="synonym">Magnaporthe grisea</name>
    <dbReference type="NCBI Taxonomy" id="148305"/>
    <lineage>
        <taxon>Eukaryota</taxon>
        <taxon>Fungi</taxon>
        <taxon>Dikarya</taxon>
        <taxon>Ascomycota</taxon>
        <taxon>Pezizomycotina</taxon>
        <taxon>Sordariomycetes</taxon>
        <taxon>Sordariomycetidae</taxon>
        <taxon>Magnaporthales</taxon>
        <taxon>Pyriculariaceae</taxon>
        <taxon>Pyricularia</taxon>
    </lineage>
</organism>
<evidence type="ECO:0000313" key="3">
    <source>
        <dbReference type="RefSeq" id="XP_030987910.1"/>
    </source>
</evidence>
<protein>
    <recommendedName>
        <fullName evidence="4">Transmembrane protein</fullName>
    </recommendedName>
</protein>
<keyword evidence="1" id="KW-0472">Membrane</keyword>
<accession>A0A6P8BL12</accession>
<keyword evidence="2" id="KW-1185">Reference proteome</keyword>
<feature type="transmembrane region" description="Helical" evidence="1">
    <location>
        <begin position="20"/>
        <end position="40"/>
    </location>
</feature>
<reference evidence="3" key="3">
    <citation type="submission" date="2025-08" db="UniProtKB">
        <authorList>
            <consortium name="RefSeq"/>
        </authorList>
    </citation>
    <scope>IDENTIFICATION</scope>
    <source>
        <strain evidence="3">NI907</strain>
    </source>
</reference>
<dbReference type="Proteomes" id="UP000515153">
    <property type="component" value="Unplaced"/>
</dbReference>
<dbReference type="KEGG" id="pgri:PgNI_00493"/>
<reference evidence="3" key="2">
    <citation type="submission" date="2019-10" db="EMBL/GenBank/DDBJ databases">
        <authorList>
            <consortium name="NCBI Genome Project"/>
        </authorList>
    </citation>
    <scope>NUCLEOTIDE SEQUENCE</scope>
    <source>
        <strain evidence="3">NI907</strain>
    </source>
</reference>
<evidence type="ECO:0008006" key="4">
    <source>
        <dbReference type="Google" id="ProtNLM"/>
    </source>
</evidence>
<name>A0A6P8BL12_PYRGI</name>
<evidence type="ECO:0000256" key="1">
    <source>
        <dbReference type="SAM" id="Phobius"/>
    </source>
</evidence>
<dbReference type="GeneID" id="41955487"/>
<sequence>MERFNNSTVVRSSRFNPTRQIRVTYCSGVAPLFFIYFFMLGSRSLRLDYYVMRQWRSSTADRSTSNKQYSMAVHFLYFVTEQGLCWSHGATTAPKEVTSRLLRKVRGSQCR</sequence>
<gene>
    <name evidence="3" type="ORF">PgNI_00493</name>
</gene>
<reference evidence="3" key="1">
    <citation type="journal article" date="2019" name="Mol. Biol. Evol.">
        <title>Blast fungal genomes show frequent chromosomal changes, gene gains and losses, and effector gene turnover.</title>
        <authorList>
            <person name="Gomez Luciano L.B."/>
            <person name="Jason Tsai I."/>
            <person name="Chuma I."/>
            <person name="Tosa Y."/>
            <person name="Chen Y.H."/>
            <person name="Li J.Y."/>
            <person name="Li M.Y."/>
            <person name="Jade Lu M.Y."/>
            <person name="Nakayashiki H."/>
            <person name="Li W.H."/>
        </authorList>
    </citation>
    <scope>NUCLEOTIDE SEQUENCE</scope>
    <source>
        <strain evidence="3">NI907</strain>
    </source>
</reference>
<dbReference type="AlphaFoldDB" id="A0A6P8BL12"/>
<evidence type="ECO:0000313" key="2">
    <source>
        <dbReference type="Proteomes" id="UP000515153"/>
    </source>
</evidence>
<dbReference type="RefSeq" id="XP_030987910.1">
    <property type="nucleotide sequence ID" value="XM_031120573.1"/>
</dbReference>
<proteinExistence type="predicted"/>